<sequence>MQTFLSPRRLKSQRENGRFHRAAPLAAPAPGPRRLRWRSLTIPKHAVHRTRRMRHSSGKLVTNINNGVCATHAPGVSERRRRGGATA</sequence>
<reference evidence="2 3" key="1">
    <citation type="journal article" date="2019" name="Commun. Biol.">
        <title>The bagworm genome reveals a unique fibroin gene that provides high tensile strength.</title>
        <authorList>
            <person name="Kono N."/>
            <person name="Nakamura H."/>
            <person name="Ohtoshi R."/>
            <person name="Tomita M."/>
            <person name="Numata K."/>
            <person name="Arakawa K."/>
        </authorList>
    </citation>
    <scope>NUCLEOTIDE SEQUENCE [LARGE SCALE GENOMIC DNA]</scope>
</reference>
<proteinExistence type="predicted"/>
<dbReference type="EMBL" id="BGZK01000201">
    <property type="protein sequence ID" value="GBP27947.1"/>
    <property type="molecule type" value="Genomic_DNA"/>
</dbReference>
<keyword evidence="3" id="KW-1185">Reference proteome</keyword>
<gene>
    <name evidence="2" type="ORF">EVAR_83576_1</name>
</gene>
<name>A0A4C1UPG2_EUMVA</name>
<comment type="caution">
    <text evidence="2">The sequence shown here is derived from an EMBL/GenBank/DDBJ whole genome shotgun (WGS) entry which is preliminary data.</text>
</comment>
<organism evidence="2 3">
    <name type="scientific">Eumeta variegata</name>
    <name type="common">Bagworm moth</name>
    <name type="synonym">Eumeta japonica</name>
    <dbReference type="NCBI Taxonomy" id="151549"/>
    <lineage>
        <taxon>Eukaryota</taxon>
        <taxon>Metazoa</taxon>
        <taxon>Ecdysozoa</taxon>
        <taxon>Arthropoda</taxon>
        <taxon>Hexapoda</taxon>
        <taxon>Insecta</taxon>
        <taxon>Pterygota</taxon>
        <taxon>Neoptera</taxon>
        <taxon>Endopterygota</taxon>
        <taxon>Lepidoptera</taxon>
        <taxon>Glossata</taxon>
        <taxon>Ditrysia</taxon>
        <taxon>Tineoidea</taxon>
        <taxon>Psychidae</taxon>
        <taxon>Oiketicinae</taxon>
        <taxon>Eumeta</taxon>
    </lineage>
</organism>
<dbReference type="AlphaFoldDB" id="A0A4C1UPG2"/>
<protein>
    <submittedName>
        <fullName evidence="2">Uncharacterized protein</fullName>
    </submittedName>
</protein>
<evidence type="ECO:0000313" key="3">
    <source>
        <dbReference type="Proteomes" id="UP000299102"/>
    </source>
</evidence>
<accession>A0A4C1UPG2</accession>
<evidence type="ECO:0000313" key="2">
    <source>
        <dbReference type="EMBL" id="GBP27947.1"/>
    </source>
</evidence>
<dbReference type="Proteomes" id="UP000299102">
    <property type="component" value="Unassembled WGS sequence"/>
</dbReference>
<feature type="region of interest" description="Disordered" evidence="1">
    <location>
        <begin position="1"/>
        <end position="32"/>
    </location>
</feature>
<evidence type="ECO:0000256" key="1">
    <source>
        <dbReference type="SAM" id="MobiDB-lite"/>
    </source>
</evidence>